<dbReference type="STRING" id="317619.GCA_000332315_00101"/>
<evidence type="ECO:0000259" key="1">
    <source>
        <dbReference type="Pfam" id="PF07862"/>
    </source>
</evidence>
<dbReference type="AlphaFoldDB" id="A0A0M2PSU6"/>
<feature type="domain" description="Nif11" evidence="1">
    <location>
        <begin position="9"/>
        <end position="49"/>
    </location>
</feature>
<dbReference type="InterPro" id="IPR012903">
    <property type="entry name" value="Nif11"/>
</dbReference>
<name>A0A0M2PSU6_PROHO</name>
<dbReference type="eggNOG" id="ENOG5032ZYH">
    <property type="taxonomic scope" value="Bacteria"/>
</dbReference>
<proteinExistence type="predicted"/>
<sequence length="140" mass="15645">MSQPLNPTVSAFSQALERSPQHLERLRSFTSPLEVVTLAQDMGFELSPGDTKDLFQQAYLQWWSRIDPQFQPLFDTLRTDPALNHRHRDCKTPADVLALAAELGYPMTLAELQTLAAVALAQPGFSCEKLWFQSLGLGTV</sequence>
<accession>A0A0M2PSU6</accession>
<comment type="caution">
    <text evidence="2">The sequence shown here is derived from an EMBL/GenBank/DDBJ whole genome shotgun (WGS) entry which is preliminary data.</text>
</comment>
<dbReference type="Pfam" id="PF07862">
    <property type="entry name" value="Nif11"/>
    <property type="match status" value="2"/>
</dbReference>
<reference evidence="2" key="1">
    <citation type="submission" date="2012-04" db="EMBL/GenBank/DDBJ databases">
        <authorList>
            <person name="Borisov I.G."/>
            <person name="Ivanikova N.V."/>
            <person name="Pinevich A.V."/>
        </authorList>
    </citation>
    <scope>NUCLEOTIDE SEQUENCE</scope>
    <source>
        <strain evidence="2">CALU 1027</strain>
    </source>
</reference>
<dbReference type="RefSeq" id="WP_017710822.1">
    <property type="nucleotide sequence ID" value="NZ_KB235933.1"/>
</dbReference>
<feature type="domain" description="Nif11" evidence="1">
    <location>
        <begin position="71"/>
        <end position="112"/>
    </location>
</feature>
<evidence type="ECO:0000313" key="2">
    <source>
        <dbReference type="EMBL" id="KKI99605.1"/>
    </source>
</evidence>
<dbReference type="EMBL" id="AJTX02000004">
    <property type="protein sequence ID" value="KKI99605.1"/>
    <property type="molecule type" value="Genomic_DNA"/>
</dbReference>
<dbReference type="OrthoDB" id="572733at2"/>
<keyword evidence="3" id="KW-1185">Reference proteome</keyword>
<protein>
    <recommendedName>
        <fullName evidence="1">Nif11 domain-containing protein</fullName>
    </recommendedName>
</protein>
<dbReference type="Proteomes" id="UP000034681">
    <property type="component" value="Unassembled WGS sequence"/>
</dbReference>
<organism evidence="2 3">
    <name type="scientific">Prochlorothrix hollandica PCC 9006 = CALU 1027</name>
    <dbReference type="NCBI Taxonomy" id="317619"/>
    <lineage>
        <taxon>Bacteria</taxon>
        <taxon>Bacillati</taxon>
        <taxon>Cyanobacteriota</taxon>
        <taxon>Cyanophyceae</taxon>
        <taxon>Prochlorotrichales</taxon>
        <taxon>Prochlorotrichaceae</taxon>
        <taxon>Prochlorothrix</taxon>
    </lineage>
</organism>
<gene>
    <name evidence="2" type="ORF">PROH_06775</name>
</gene>
<evidence type="ECO:0000313" key="3">
    <source>
        <dbReference type="Proteomes" id="UP000034681"/>
    </source>
</evidence>